<feature type="transmembrane region" description="Helical" evidence="1">
    <location>
        <begin position="6"/>
        <end position="26"/>
    </location>
</feature>
<feature type="domain" description="Cyanobacterial TRADD-N associated 2 transmembrane" evidence="2">
    <location>
        <begin position="76"/>
        <end position="141"/>
    </location>
</feature>
<dbReference type="InterPro" id="IPR048567">
    <property type="entry name" value="CyanoTRADDas_TM"/>
</dbReference>
<proteinExistence type="predicted"/>
<dbReference type="RefSeq" id="WP_097780044.1">
    <property type="nucleotide sequence ID" value="NZ_NMTZ01000026.1"/>
</dbReference>
<gene>
    <name evidence="3" type="ORF">CGS59_11585</name>
</gene>
<dbReference type="Pfam" id="PF20712">
    <property type="entry name" value="CyanoTRADDas_TM"/>
    <property type="match status" value="1"/>
</dbReference>
<accession>A0A2A7AWH2</accession>
<sequence>MGSETISAVMSALAVILGMIGAMFSVKHTASSIEKTSDGDAKEAKEAAQKVQEGNKDIISLMLNNMSELREYYVINKRQANRVFNATLTACVMGGIIFIIGSIVAFWGGQKVSFYTTISGCVVELISGLFFWLYKRTIDQLNLYHERLGSTEKYLTAVQLVDKMSEQEKDSMYRYIIEMMLIDNSSKCRKKKASGK</sequence>
<evidence type="ECO:0000313" key="3">
    <source>
        <dbReference type="EMBL" id="PDX83515.1"/>
    </source>
</evidence>
<feature type="transmembrane region" description="Helical" evidence="1">
    <location>
        <begin position="83"/>
        <end position="108"/>
    </location>
</feature>
<evidence type="ECO:0000313" key="4">
    <source>
        <dbReference type="Proteomes" id="UP000220480"/>
    </source>
</evidence>
<reference evidence="3 4" key="1">
    <citation type="journal article" date="2017" name="Front. Microbiol.">
        <title>New Insights into the Diversity of the Genus Faecalibacterium.</title>
        <authorList>
            <person name="Benevides L."/>
            <person name="Burman S."/>
            <person name="Martin R."/>
            <person name="Robert V."/>
            <person name="Thomas M."/>
            <person name="Miquel S."/>
            <person name="Chain F."/>
            <person name="Sokol H."/>
            <person name="Bermudez-Humaran L.G."/>
            <person name="Morrison M."/>
            <person name="Langella P."/>
            <person name="Azevedo V.A."/>
            <person name="Chatel J.M."/>
            <person name="Soares S."/>
        </authorList>
    </citation>
    <scope>NUCLEOTIDE SEQUENCE [LARGE SCALE GENOMIC DNA]</scope>
    <source>
        <strain evidence="3 4">CNCM I 4644</strain>
    </source>
</reference>
<evidence type="ECO:0000256" key="1">
    <source>
        <dbReference type="SAM" id="Phobius"/>
    </source>
</evidence>
<dbReference type="EMBL" id="NMTZ01000026">
    <property type="protein sequence ID" value="PDX83515.1"/>
    <property type="molecule type" value="Genomic_DNA"/>
</dbReference>
<keyword evidence="1" id="KW-0812">Transmembrane</keyword>
<feature type="transmembrane region" description="Helical" evidence="1">
    <location>
        <begin position="114"/>
        <end position="134"/>
    </location>
</feature>
<organism evidence="3 4">
    <name type="scientific">Faecalibacterium prausnitzii</name>
    <dbReference type="NCBI Taxonomy" id="853"/>
    <lineage>
        <taxon>Bacteria</taxon>
        <taxon>Bacillati</taxon>
        <taxon>Bacillota</taxon>
        <taxon>Clostridia</taxon>
        <taxon>Eubacteriales</taxon>
        <taxon>Oscillospiraceae</taxon>
        <taxon>Faecalibacterium</taxon>
    </lineage>
</organism>
<name>A0A2A7AWH2_9FIRM</name>
<dbReference type="AlphaFoldDB" id="A0A2A7AWH2"/>
<keyword evidence="1" id="KW-1133">Transmembrane helix</keyword>
<protein>
    <recommendedName>
        <fullName evidence="2">Cyanobacterial TRADD-N associated 2 transmembrane domain-containing protein</fullName>
    </recommendedName>
</protein>
<comment type="caution">
    <text evidence="3">The sequence shown here is derived from an EMBL/GenBank/DDBJ whole genome shotgun (WGS) entry which is preliminary data.</text>
</comment>
<keyword evidence="1" id="KW-0472">Membrane</keyword>
<evidence type="ECO:0000259" key="2">
    <source>
        <dbReference type="Pfam" id="PF20712"/>
    </source>
</evidence>
<dbReference type="Proteomes" id="UP000220480">
    <property type="component" value="Unassembled WGS sequence"/>
</dbReference>